<evidence type="ECO:0000259" key="1">
    <source>
        <dbReference type="PROSITE" id="PS51186"/>
    </source>
</evidence>
<dbReference type="InterPro" id="IPR000182">
    <property type="entry name" value="GNAT_dom"/>
</dbReference>
<dbReference type="InterPro" id="IPR016181">
    <property type="entry name" value="Acyl_CoA_acyltransferase"/>
</dbReference>
<accession>A0ABS2P445</accession>
<dbReference type="PROSITE" id="PS51186">
    <property type="entry name" value="GNAT"/>
    <property type="match status" value="1"/>
</dbReference>
<feature type="domain" description="N-acetyltransferase" evidence="1">
    <location>
        <begin position="17"/>
        <end position="182"/>
    </location>
</feature>
<dbReference type="RefSeq" id="WP_204417850.1">
    <property type="nucleotide sequence ID" value="NZ_JAFBED010000006.1"/>
</dbReference>
<keyword evidence="3" id="KW-1185">Reference proteome</keyword>
<sequence>MKEMLFSRQLTLENERIRLVPMSQEHSIELYKINVPETWSYMLLEVREQEQMDEWVAAAVKLYQEKLAVPFVVILKETGQIIGTTRIYELNEVHKSCEIGSTWYGVDYRRTFVNSDCKYLLLKYCFETLKLMRVQLKTDERNVRSQKAIERLGATKEGILRKERILANGYIRNAVLYSITDDDWNGFVKQRFQERNASYEQRNEETV</sequence>
<protein>
    <submittedName>
        <fullName evidence="2">RimJ/RimL family protein N-acetyltransferase</fullName>
    </submittedName>
</protein>
<organism evidence="2 3">
    <name type="scientific">Sutcliffiella tianshenii</name>
    <dbReference type="NCBI Taxonomy" id="1463404"/>
    <lineage>
        <taxon>Bacteria</taxon>
        <taxon>Bacillati</taxon>
        <taxon>Bacillota</taxon>
        <taxon>Bacilli</taxon>
        <taxon>Bacillales</taxon>
        <taxon>Bacillaceae</taxon>
        <taxon>Sutcliffiella</taxon>
    </lineage>
</organism>
<dbReference type="SUPFAM" id="SSF55729">
    <property type="entry name" value="Acyl-CoA N-acyltransferases (Nat)"/>
    <property type="match status" value="1"/>
</dbReference>
<reference evidence="2 3" key="1">
    <citation type="submission" date="2021-01" db="EMBL/GenBank/DDBJ databases">
        <title>Genomic Encyclopedia of Type Strains, Phase IV (KMG-IV): sequencing the most valuable type-strain genomes for metagenomic binning, comparative biology and taxonomic classification.</title>
        <authorList>
            <person name="Goeker M."/>
        </authorList>
    </citation>
    <scope>NUCLEOTIDE SEQUENCE [LARGE SCALE GENOMIC DNA]</scope>
    <source>
        <strain evidence="2 3">DSM 25879</strain>
    </source>
</reference>
<dbReference type="PANTHER" id="PTHR43610:SF1">
    <property type="entry name" value="N-ACETYLTRANSFERASE DOMAIN-CONTAINING PROTEIN"/>
    <property type="match status" value="1"/>
</dbReference>
<dbReference type="PANTHER" id="PTHR43610">
    <property type="entry name" value="BLL6696 PROTEIN"/>
    <property type="match status" value="1"/>
</dbReference>
<evidence type="ECO:0000313" key="3">
    <source>
        <dbReference type="Proteomes" id="UP000737402"/>
    </source>
</evidence>
<proteinExistence type="predicted"/>
<evidence type="ECO:0000313" key="2">
    <source>
        <dbReference type="EMBL" id="MBM7621155.1"/>
    </source>
</evidence>
<dbReference type="Pfam" id="PF13302">
    <property type="entry name" value="Acetyltransf_3"/>
    <property type="match status" value="1"/>
</dbReference>
<gene>
    <name evidence="2" type="ORF">JOC95_003028</name>
</gene>
<name>A0ABS2P445_9BACI</name>
<dbReference type="Proteomes" id="UP000737402">
    <property type="component" value="Unassembled WGS sequence"/>
</dbReference>
<dbReference type="Gene3D" id="3.40.630.30">
    <property type="match status" value="1"/>
</dbReference>
<dbReference type="EMBL" id="JAFBED010000006">
    <property type="protein sequence ID" value="MBM7621155.1"/>
    <property type="molecule type" value="Genomic_DNA"/>
</dbReference>
<comment type="caution">
    <text evidence="2">The sequence shown here is derived from an EMBL/GenBank/DDBJ whole genome shotgun (WGS) entry which is preliminary data.</text>
</comment>